<gene>
    <name evidence="3" type="ORF">SU48_00285</name>
</gene>
<name>A0A172T687_9DEIO</name>
<evidence type="ECO:0000313" key="3">
    <source>
        <dbReference type="EMBL" id="ANE42457.1"/>
    </source>
</evidence>
<dbReference type="PANTHER" id="PTHR44196:SF1">
    <property type="entry name" value="DEHYDROGENASE_REDUCTASE SDR FAMILY MEMBER 7B"/>
    <property type="match status" value="1"/>
</dbReference>
<dbReference type="Proteomes" id="UP000077363">
    <property type="component" value="Chromosome"/>
</dbReference>
<evidence type="ECO:0000256" key="1">
    <source>
        <dbReference type="ARBA" id="ARBA00006484"/>
    </source>
</evidence>
<dbReference type="KEGG" id="dpu:SU48_00285"/>
<evidence type="ECO:0000313" key="4">
    <source>
        <dbReference type="Proteomes" id="UP000077363"/>
    </source>
</evidence>
<dbReference type="STRING" id="1182568.SU48_00285"/>
<dbReference type="GO" id="GO:0016020">
    <property type="term" value="C:membrane"/>
    <property type="evidence" value="ECO:0007669"/>
    <property type="project" value="TreeGrafter"/>
</dbReference>
<dbReference type="GO" id="GO:0016616">
    <property type="term" value="F:oxidoreductase activity, acting on the CH-OH group of donors, NAD or NADP as acceptor"/>
    <property type="evidence" value="ECO:0007669"/>
    <property type="project" value="UniProtKB-ARBA"/>
</dbReference>
<dbReference type="Pfam" id="PF00106">
    <property type="entry name" value="adh_short"/>
    <property type="match status" value="1"/>
</dbReference>
<organism evidence="3 4">
    <name type="scientific">Deinococcus puniceus</name>
    <dbReference type="NCBI Taxonomy" id="1182568"/>
    <lineage>
        <taxon>Bacteria</taxon>
        <taxon>Thermotogati</taxon>
        <taxon>Deinococcota</taxon>
        <taxon>Deinococci</taxon>
        <taxon>Deinococcales</taxon>
        <taxon>Deinococcaceae</taxon>
        <taxon>Deinococcus</taxon>
    </lineage>
</organism>
<dbReference type="FunFam" id="3.40.50.720:FF:000047">
    <property type="entry name" value="NADP-dependent L-serine/L-allo-threonine dehydrogenase"/>
    <property type="match status" value="1"/>
</dbReference>
<keyword evidence="4" id="KW-1185">Reference proteome</keyword>
<dbReference type="InterPro" id="IPR002347">
    <property type="entry name" value="SDR_fam"/>
</dbReference>
<proteinExistence type="inferred from homology"/>
<dbReference type="SUPFAM" id="SSF51735">
    <property type="entry name" value="NAD(P)-binding Rossmann-fold domains"/>
    <property type="match status" value="1"/>
</dbReference>
<dbReference type="Gene3D" id="3.40.50.720">
    <property type="entry name" value="NAD(P)-binding Rossmann-like Domain"/>
    <property type="match status" value="1"/>
</dbReference>
<keyword evidence="2" id="KW-0560">Oxidoreductase</keyword>
<dbReference type="OrthoDB" id="9775296at2"/>
<dbReference type="PRINTS" id="PR00081">
    <property type="entry name" value="GDHRDH"/>
</dbReference>
<dbReference type="AlphaFoldDB" id="A0A172T687"/>
<dbReference type="InterPro" id="IPR036291">
    <property type="entry name" value="NAD(P)-bd_dom_sf"/>
</dbReference>
<sequence>MTATTSAGKVLLITGASTGIGAATARQAVQAGWRVALLARSEDKLQALAAELGEGQAIALRADVTQWPDLERAVAATLERFGRLDAALANAGFTAGAPRYATGDPTPDEWRDMILTNVLGAALTARATLPHLIGSRGHLLLVGSVAGRVATPGPYSATKWAISGMGESIRREVSAEGVRVTTIEPGRVETPFWAEGRKPQNAEFLQDDDVARAILYALQQPAHVAINELLIRPTTQDL</sequence>
<dbReference type="EMBL" id="CP011387">
    <property type="protein sequence ID" value="ANE42457.1"/>
    <property type="molecule type" value="Genomic_DNA"/>
</dbReference>
<dbReference type="PATRIC" id="fig|1182568.3.peg.62"/>
<protein>
    <submittedName>
        <fullName evidence="3">Short-chain dehydrogenase</fullName>
    </submittedName>
</protein>
<dbReference type="PANTHER" id="PTHR44196">
    <property type="entry name" value="DEHYDROGENASE/REDUCTASE SDR FAMILY MEMBER 7B"/>
    <property type="match status" value="1"/>
</dbReference>
<reference evidence="3 4" key="1">
    <citation type="submission" date="2015-01" db="EMBL/GenBank/DDBJ databases">
        <title>Deinococcus puniceus/DY1/ whole genome sequencing.</title>
        <authorList>
            <person name="Kim M.K."/>
            <person name="Srinivasan S."/>
            <person name="Lee J.-J."/>
        </authorList>
    </citation>
    <scope>NUCLEOTIDE SEQUENCE [LARGE SCALE GENOMIC DNA]</scope>
    <source>
        <strain evidence="3 4">DY1</strain>
    </source>
</reference>
<dbReference type="RefSeq" id="WP_064013502.1">
    <property type="nucleotide sequence ID" value="NZ_CP011387.1"/>
</dbReference>
<comment type="similarity">
    <text evidence="1">Belongs to the short-chain dehydrogenases/reductases (SDR) family.</text>
</comment>
<accession>A0A172T687</accession>
<evidence type="ECO:0000256" key="2">
    <source>
        <dbReference type="ARBA" id="ARBA00023002"/>
    </source>
</evidence>